<evidence type="ECO:0000313" key="7">
    <source>
        <dbReference type="EnsemblMetazoa" id="AFAF021669-PA"/>
    </source>
</evidence>
<feature type="transmembrane region" description="Helical" evidence="6">
    <location>
        <begin position="109"/>
        <end position="127"/>
    </location>
</feature>
<keyword evidence="4 6" id="KW-1133">Transmembrane helix</keyword>
<dbReference type="GO" id="GO:0050909">
    <property type="term" value="P:sensory perception of taste"/>
    <property type="evidence" value="ECO:0007669"/>
    <property type="project" value="InterPro"/>
</dbReference>
<dbReference type="GO" id="GO:0005886">
    <property type="term" value="C:plasma membrane"/>
    <property type="evidence" value="ECO:0007669"/>
    <property type="project" value="UniProtKB-SubCell"/>
</dbReference>
<feature type="transmembrane region" description="Helical" evidence="6">
    <location>
        <begin position="32"/>
        <end position="52"/>
    </location>
</feature>
<feature type="transmembrane region" description="Helical" evidence="6">
    <location>
        <begin position="139"/>
        <end position="157"/>
    </location>
</feature>
<keyword evidence="2 6" id="KW-1003">Cell membrane</keyword>
<organism evidence="7 8">
    <name type="scientific">Anopheles farauti</name>
    <dbReference type="NCBI Taxonomy" id="69004"/>
    <lineage>
        <taxon>Eukaryota</taxon>
        <taxon>Metazoa</taxon>
        <taxon>Ecdysozoa</taxon>
        <taxon>Arthropoda</taxon>
        <taxon>Hexapoda</taxon>
        <taxon>Insecta</taxon>
        <taxon>Pterygota</taxon>
        <taxon>Neoptera</taxon>
        <taxon>Endopterygota</taxon>
        <taxon>Diptera</taxon>
        <taxon>Nematocera</taxon>
        <taxon>Culicoidea</taxon>
        <taxon>Culicidae</taxon>
        <taxon>Anophelinae</taxon>
        <taxon>Anopheles</taxon>
    </lineage>
</organism>
<dbReference type="InterPro" id="IPR013604">
    <property type="entry name" value="7TM_chemorcpt"/>
</dbReference>
<comment type="function">
    <text evidence="6">Gustatory receptor which mediates acceptance or avoidance behavior, depending on its substrates.</text>
</comment>
<keyword evidence="6" id="KW-0807">Transducer</keyword>
<dbReference type="EnsemblMetazoa" id="AFAF021669-RA">
    <property type="protein sequence ID" value="AFAF021669-PA"/>
    <property type="gene ID" value="AFAF021669"/>
</dbReference>
<comment type="subcellular location">
    <subcellularLocation>
        <location evidence="1 6">Cell membrane</location>
        <topology evidence="1 6">Multi-pass membrane protein</topology>
    </subcellularLocation>
</comment>
<dbReference type="VEuPathDB" id="VectorBase:AFAF021669"/>
<evidence type="ECO:0000256" key="2">
    <source>
        <dbReference type="ARBA" id="ARBA00022475"/>
    </source>
</evidence>
<sequence>MEQSLNNTVFKLCGLMPLFSLGGQMWKSMLSICYALSVVTFIVSQQFIIYHIHLERDFSGWFISTSMLFTTFVILVQALLSGKGLQWLRCELLQIEASLSKYTLGKRRYFGAIFYILYVIGIARNIFRTVIMVRLGLRTTGIAILLLSPSLIILARINQQIYLMEFIASHMETILMELTASLEMDGQLTVEEASARQRCGLMLHRTETIFGRLQKCLLMVNTLFGWSTAAIVVFVFVSITFQFRAPMHPLPFYVQMIDVAYSITLLLFLCRSSSHSTERVKDMRRILLQPYYHCSLWDQVHNFIVRTKLQPFEFTANGLYSINYSLFGSVSPEGTFFTVRWQHPPPTLSLCYNLIRKYRNHK</sequence>
<comment type="caution">
    <text evidence="6">Lacks conserved residue(s) required for the propagation of feature annotation.</text>
</comment>
<evidence type="ECO:0000256" key="6">
    <source>
        <dbReference type="RuleBase" id="RU363108"/>
    </source>
</evidence>
<protein>
    <recommendedName>
        <fullName evidence="6">Gustatory receptor</fullName>
    </recommendedName>
</protein>
<evidence type="ECO:0000256" key="1">
    <source>
        <dbReference type="ARBA" id="ARBA00004651"/>
    </source>
</evidence>
<evidence type="ECO:0000256" key="4">
    <source>
        <dbReference type="ARBA" id="ARBA00022989"/>
    </source>
</evidence>
<reference evidence="8" key="1">
    <citation type="submission" date="2014-01" db="EMBL/GenBank/DDBJ databases">
        <title>The Genome Sequence of Anopheles farauti FAR1 (V2).</title>
        <authorList>
            <consortium name="The Broad Institute Genomics Platform"/>
            <person name="Neafsey D.E."/>
            <person name="Besansky N."/>
            <person name="Howell P."/>
            <person name="Walton C."/>
            <person name="Young S.K."/>
            <person name="Zeng Q."/>
            <person name="Gargeya S."/>
            <person name="Fitzgerald M."/>
            <person name="Haas B."/>
            <person name="Abouelleil A."/>
            <person name="Allen A.W."/>
            <person name="Alvarado L."/>
            <person name="Arachchi H.M."/>
            <person name="Berlin A.M."/>
            <person name="Chapman S.B."/>
            <person name="Gainer-Dewar J."/>
            <person name="Goldberg J."/>
            <person name="Griggs A."/>
            <person name="Gujja S."/>
            <person name="Hansen M."/>
            <person name="Howarth C."/>
            <person name="Imamovic A."/>
            <person name="Ireland A."/>
            <person name="Larimer J."/>
            <person name="McCowan C."/>
            <person name="Murphy C."/>
            <person name="Pearson M."/>
            <person name="Poon T.W."/>
            <person name="Priest M."/>
            <person name="Roberts A."/>
            <person name="Saif S."/>
            <person name="Shea T."/>
            <person name="Sisk P."/>
            <person name="Sykes S."/>
            <person name="Wortman J."/>
            <person name="Nusbaum C."/>
            <person name="Birren B."/>
        </authorList>
    </citation>
    <scope>NUCLEOTIDE SEQUENCE [LARGE SCALE GENOMIC DNA]</scope>
    <source>
        <strain evidence="8">FAR1</strain>
    </source>
</reference>
<name>A0A1Y9H9H3_9DIPT</name>
<evidence type="ECO:0000256" key="5">
    <source>
        <dbReference type="ARBA" id="ARBA00023136"/>
    </source>
</evidence>
<dbReference type="EMBL" id="AXCN02001165">
    <property type="status" value="NOT_ANNOTATED_CDS"/>
    <property type="molecule type" value="Genomic_DNA"/>
</dbReference>
<evidence type="ECO:0000256" key="3">
    <source>
        <dbReference type="ARBA" id="ARBA00022692"/>
    </source>
</evidence>
<keyword evidence="8" id="KW-1185">Reference proteome</keyword>
<keyword evidence="5 6" id="KW-0472">Membrane</keyword>
<proteinExistence type="inferred from homology"/>
<dbReference type="AlphaFoldDB" id="A0A1Y9H9H3"/>
<dbReference type="GO" id="GO:0007165">
    <property type="term" value="P:signal transduction"/>
    <property type="evidence" value="ECO:0007669"/>
    <property type="project" value="UniProtKB-KW"/>
</dbReference>
<feature type="transmembrane region" description="Helical" evidence="6">
    <location>
        <begin position="252"/>
        <end position="270"/>
    </location>
</feature>
<feature type="transmembrane region" description="Helical" evidence="6">
    <location>
        <begin position="216"/>
        <end position="240"/>
    </location>
</feature>
<comment type="similarity">
    <text evidence="6">Belongs to the insect chemoreceptor superfamily. Gustatory receptor (GR) family.</text>
</comment>
<dbReference type="STRING" id="69004.A0A1Y9H9H3"/>
<accession>A0A1Y9H9H3</accession>
<feature type="transmembrane region" description="Helical" evidence="6">
    <location>
        <begin position="58"/>
        <end position="80"/>
    </location>
</feature>
<dbReference type="Pfam" id="PF08395">
    <property type="entry name" value="7tm_7"/>
    <property type="match status" value="1"/>
</dbReference>
<keyword evidence="3 6" id="KW-0812">Transmembrane</keyword>
<evidence type="ECO:0000313" key="8">
    <source>
        <dbReference type="Proteomes" id="UP000075886"/>
    </source>
</evidence>
<reference evidence="7" key="2">
    <citation type="submission" date="2020-05" db="UniProtKB">
        <authorList>
            <consortium name="EnsemblMetazoa"/>
        </authorList>
    </citation>
    <scope>IDENTIFICATION</scope>
    <source>
        <strain evidence="7">FAR1</strain>
    </source>
</reference>
<keyword evidence="6" id="KW-0675">Receptor</keyword>
<dbReference type="Proteomes" id="UP000075886">
    <property type="component" value="Unassembled WGS sequence"/>
</dbReference>